<dbReference type="EMBL" id="BJLA01000003">
    <property type="protein sequence ID" value="GEA30393.1"/>
    <property type="molecule type" value="Genomic_DNA"/>
</dbReference>
<organism evidence="1 2">
    <name type="scientific">Clostridium diolis</name>
    <dbReference type="NCBI Taxonomy" id="223919"/>
    <lineage>
        <taxon>Bacteria</taxon>
        <taxon>Bacillati</taxon>
        <taxon>Bacillota</taxon>
        <taxon>Clostridia</taxon>
        <taxon>Eubacteriales</taxon>
        <taxon>Clostridiaceae</taxon>
        <taxon>Clostridium</taxon>
    </lineage>
</organism>
<sequence>MRMMLFMRLSLSCLLQLPYNYWKPLNEIDMLTNADNMPAKWQLLIYFGQQTILNM</sequence>
<dbReference type="Proteomes" id="UP000325212">
    <property type="component" value="Unassembled WGS sequence"/>
</dbReference>
<comment type="caution">
    <text evidence="1">The sequence shown here is derived from an EMBL/GenBank/DDBJ whole genome shotgun (WGS) entry which is preliminary data.</text>
</comment>
<protein>
    <submittedName>
        <fullName evidence="1">Uncharacterized protein</fullName>
    </submittedName>
</protein>
<dbReference type="AlphaFoldDB" id="A0AAV3VWR5"/>
<reference evidence="1 2" key="1">
    <citation type="submission" date="2019-06" db="EMBL/GenBank/DDBJ databases">
        <title>Draft genome sequence of Clostridium diolis DSM 15410.</title>
        <authorList>
            <person name="Kobayashi H."/>
            <person name="Tanizawa Y."/>
            <person name="Tohno M."/>
        </authorList>
    </citation>
    <scope>NUCLEOTIDE SEQUENCE [LARGE SCALE GENOMIC DNA]</scope>
    <source>
        <strain evidence="1 2">DSM 15410</strain>
    </source>
</reference>
<keyword evidence="2" id="KW-1185">Reference proteome</keyword>
<accession>A0AAV3VWR5</accession>
<gene>
    <name evidence="1" type="ORF">CDIOL_13160</name>
</gene>
<proteinExistence type="predicted"/>
<evidence type="ECO:0000313" key="2">
    <source>
        <dbReference type="Proteomes" id="UP000325212"/>
    </source>
</evidence>
<evidence type="ECO:0000313" key="1">
    <source>
        <dbReference type="EMBL" id="GEA30393.1"/>
    </source>
</evidence>
<name>A0AAV3VWR5_9CLOT</name>